<evidence type="ECO:0000256" key="1">
    <source>
        <dbReference type="ARBA" id="ARBA00023319"/>
    </source>
</evidence>
<dbReference type="SMART" id="SM00409">
    <property type="entry name" value="IG"/>
    <property type="match status" value="1"/>
</dbReference>
<sequence length="323" mass="34426">MVPVSLHASTRPTTRPHSPHVPPCVPTHPHGPRVPPRVPTSHRVSPRSPCLTTCPHTSPRSPCPTMLPHVPPRVPAVPMSLHTSPHIAMVPVSHHASPRPTARPTTHPHVPPCVPVVPMSHHASPRVPAVPVSHHTSPGKGWAIRSIVDWVVTSGGLGHGGPYVPHLYGRRSRAEPPKVTLLPNPLVVAPGSAAELLCDISGYYPLDVAVTWQRQAGDTGVPLPLRDTWTSGHYLGPNGTFSRRSGARLSPAQLRHGDTYACVVTHVGLPTPLRVTVQVQVAGTAGPSLEDAVGLFLVAFVLYGLFQWLRGFGEYRAGLCGAP</sequence>
<dbReference type="InterPro" id="IPR003599">
    <property type="entry name" value="Ig_sub"/>
</dbReference>
<evidence type="ECO:0000259" key="3">
    <source>
        <dbReference type="PROSITE" id="PS50835"/>
    </source>
</evidence>
<keyword evidence="1" id="KW-0393">Immunoglobulin domain</keyword>
<dbReference type="AlphaFoldDB" id="A0A8B9PFX3"/>
<dbReference type="Proteomes" id="UP000694424">
    <property type="component" value="Unplaced"/>
</dbReference>
<reference evidence="4" key="2">
    <citation type="submission" date="2025-09" db="UniProtKB">
        <authorList>
            <consortium name="Ensembl"/>
        </authorList>
    </citation>
    <scope>IDENTIFICATION</scope>
</reference>
<dbReference type="SUPFAM" id="SSF48726">
    <property type="entry name" value="Immunoglobulin"/>
    <property type="match status" value="1"/>
</dbReference>
<dbReference type="InterPro" id="IPR036179">
    <property type="entry name" value="Ig-like_dom_sf"/>
</dbReference>
<dbReference type="InterPro" id="IPR013783">
    <property type="entry name" value="Ig-like_fold"/>
</dbReference>
<dbReference type="InterPro" id="IPR007110">
    <property type="entry name" value="Ig-like_dom"/>
</dbReference>
<accession>A0A8B9PFX3</accession>
<dbReference type="PANTHER" id="PTHR23411">
    <property type="entry name" value="TAPASIN"/>
    <property type="match status" value="1"/>
</dbReference>
<evidence type="ECO:0000313" key="5">
    <source>
        <dbReference type="Proteomes" id="UP000694424"/>
    </source>
</evidence>
<protein>
    <recommendedName>
        <fullName evidence="3">Ig-like domain-containing protein</fullName>
    </recommendedName>
</protein>
<keyword evidence="5" id="KW-1185">Reference proteome</keyword>
<dbReference type="InterPro" id="IPR050380">
    <property type="entry name" value="Immune_Resp_Modulators"/>
</dbReference>
<feature type="region of interest" description="Disordered" evidence="2">
    <location>
        <begin position="1"/>
        <end position="58"/>
    </location>
</feature>
<dbReference type="PROSITE" id="PS50835">
    <property type="entry name" value="IG_LIKE"/>
    <property type="match status" value="1"/>
</dbReference>
<dbReference type="SMART" id="SM00407">
    <property type="entry name" value="IGc1"/>
    <property type="match status" value="1"/>
</dbReference>
<proteinExistence type="predicted"/>
<dbReference type="Ensembl" id="ENSAOWT00000006973.1">
    <property type="protein sequence ID" value="ENSAOWP00000006155.1"/>
    <property type="gene ID" value="ENSAOWG00000004245.1"/>
</dbReference>
<evidence type="ECO:0000256" key="2">
    <source>
        <dbReference type="SAM" id="MobiDB-lite"/>
    </source>
</evidence>
<dbReference type="InterPro" id="IPR003597">
    <property type="entry name" value="Ig_C1-set"/>
</dbReference>
<feature type="domain" description="Ig-like" evidence="3">
    <location>
        <begin position="177"/>
        <end position="276"/>
    </location>
</feature>
<organism evidence="4 5">
    <name type="scientific">Apteryx owenii</name>
    <name type="common">Little spotted kiwi</name>
    <dbReference type="NCBI Taxonomy" id="8824"/>
    <lineage>
        <taxon>Eukaryota</taxon>
        <taxon>Metazoa</taxon>
        <taxon>Chordata</taxon>
        <taxon>Craniata</taxon>
        <taxon>Vertebrata</taxon>
        <taxon>Euteleostomi</taxon>
        <taxon>Archelosauria</taxon>
        <taxon>Archosauria</taxon>
        <taxon>Dinosauria</taxon>
        <taxon>Saurischia</taxon>
        <taxon>Theropoda</taxon>
        <taxon>Coelurosauria</taxon>
        <taxon>Aves</taxon>
        <taxon>Palaeognathae</taxon>
        <taxon>Apterygiformes</taxon>
        <taxon>Apterygidae</taxon>
        <taxon>Apteryx</taxon>
    </lineage>
</organism>
<dbReference type="Pfam" id="PF07654">
    <property type="entry name" value="C1-set"/>
    <property type="match status" value="1"/>
</dbReference>
<evidence type="ECO:0000313" key="4">
    <source>
        <dbReference type="Ensembl" id="ENSAOWP00000006155.1"/>
    </source>
</evidence>
<reference evidence="4" key="1">
    <citation type="submission" date="2025-08" db="UniProtKB">
        <authorList>
            <consortium name="Ensembl"/>
        </authorList>
    </citation>
    <scope>IDENTIFICATION</scope>
</reference>
<dbReference type="PROSITE" id="PS00290">
    <property type="entry name" value="IG_MHC"/>
    <property type="match status" value="1"/>
</dbReference>
<dbReference type="InterPro" id="IPR003006">
    <property type="entry name" value="Ig/MHC_CS"/>
</dbReference>
<name>A0A8B9PFX3_APTOW</name>
<dbReference type="Gene3D" id="2.60.40.10">
    <property type="entry name" value="Immunoglobulins"/>
    <property type="match status" value="1"/>
</dbReference>